<accession>A0AAP2UPK0</accession>
<evidence type="ECO:0000313" key="2">
    <source>
        <dbReference type="EMBL" id="QJA03963.1"/>
    </source>
</evidence>
<evidence type="ECO:0000313" key="1">
    <source>
        <dbReference type="EMBL" id="MCR0234096.1"/>
    </source>
</evidence>
<dbReference type="RefSeq" id="WP_002605730.1">
    <property type="nucleotide sequence ID" value="NZ_BAAACC010000033.1"/>
</dbReference>
<dbReference type="EMBL" id="JAKTMA010000028">
    <property type="protein sequence ID" value="MCR0234096.1"/>
    <property type="molecule type" value="Genomic_DNA"/>
</dbReference>
<proteinExistence type="predicted"/>
<sequence>MIDEAMKNQRCCHCRFYHEEDDKQYCQNYGEEKRSWRMIDANPQLLPWWCPLDLQEAIRKSIVPNYSKKGGGGCHKGNDKVLPDNFGKIVRAEQKKMIPIKKAASMTGVSVYLYKKFRDQYIESH</sequence>
<dbReference type="GeneID" id="61927211"/>
<dbReference type="AlphaFoldDB" id="A0AAP2UPK0"/>
<name>A0AAP2UPK0_CLOIN</name>
<reference evidence="1" key="2">
    <citation type="journal article" date="2022" name="Clin. Infect. Dis.">
        <title>Association between Clostridium innocuum and antibiotic-associated diarrhea in adults and children: A cross-sectional study and comparative genomics analysis.</title>
        <authorList>
            <person name="Cherny K.E."/>
            <person name="Muscat E.B."/>
            <person name="Balaji A."/>
            <person name="Mukherjee J."/>
            <person name="Ozer E.A."/>
            <person name="Angarone M.P."/>
            <person name="Hauser A.R."/>
            <person name="Sichel J.S."/>
            <person name="Amponsah E."/>
            <person name="Kociolek L.K."/>
        </authorList>
    </citation>
    <scope>NUCLEOTIDE SEQUENCE</scope>
    <source>
        <strain evidence="1">NU1-AC-029v</strain>
    </source>
</reference>
<organism evidence="1 4">
    <name type="scientific">Clostridium innocuum</name>
    <dbReference type="NCBI Taxonomy" id="1522"/>
    <lineage>
        <taxon>Bacteria</taxon>
        <taxon>Bacillati</taxon>
        <taxon>Bacillota</taxon>
        <taxon>Clostridia</taxon>
        <taxon>Eubacteriales</taxon>
        <taxon>Clostridiaceae</taxon>
        <taxon>Clostridium</taxon>
    </lineage>
</organism>
<dbReference type="Proteomes" id="UP000503330">
    <property type="component" value="Chromosome"/>
</dbReference>
<gene>
    <name evidence="2" type="ORF">G4D54_16700</name>
    <name evidence="1" type="ORF">MKC95_15085</name>
</gene>
<dbReference type="Proteomes" id="UP001203972">
    <property type="component" value="Unassembled WGS sequence"/>
</dbReference>
<protein>
    <submittedName>
        <fullName evidence="1">Uncharacterized protein</fullName>
    </submittedName>
</protein>
<reference evidence="2 3" key="1">
    <citation type="submission" date="2020-02" db="EMBL/GenBank/DDBJ databases">
        <authorList>
            <person name="Kociolek L.K."/>
            <person name="Ozer E.A."/>
        </authorList>
    </citation>
    <scope>NUCLEOTIDE SEQUENCE [LARGE SCALE GENOMIC DNA]</scope>
    <source>
        <strain evidence="2 3">ATCC 14501</strain>
    </source>
</reference>
<dbReference type="EMBL" id="CP048838">
    <property type="protein sequence ID" value="QJA03963.1"/>
    <property type="molecule type" value="Genomic_DNA"/>
</dbReference>
<evidence type="ECO:0000313" key="3">
    <source>
        <dbReference type="Proteomes" id="UP000503330"/>
    </source>
</evidence>
<evidence type="ECO:0000313" key="4">
    <source>
        <dbReference type="Proteomes" id="UP001203972"/>
    </source>
</evidence>